<dbReference type="EMBL" id="CP073634">
    <property type="protein sequence ID" value="WHQ72929.1"/>
    <property type="molecule type" value="Genomic_DNA"/>
</dbReference>
<reference evidence="1" key="1">
    <citation type="journal article" date="2022" name="Biotechnol. Bioprocess Eng.">
        <title>Pan-genome Analysis Reveals Comparative Genomic Features of Central Metabolic Pathways in Methylorubrum extorquens.</title>
        <authorList>
            <person name="Lee G.M."/>
            <person name="Scott-Nevros Z.K."/>
            <person name="Lee S.-M."/>
            <person name="Kim D."/>
        </authorList>
    </citation>
    <scope>NUCLEOTIDE SEQUENCE</scope>
    <source>
        <strain evidence="1">ATCC 55366</strain>
        <plasmid evidence="1">pME152</plasmid>
    </source>
</reference>
<evidence type="ECO:0008006" key="3">
    <source>
        <dbReference type="Google" id="ProtNLM"/>
    </source>
</evidence>
<dbReference type="Proteomes" id="UP001223720">
    <property type="component" value="Plasmid pME152"/>
</dbReference>
<organism evidence="1 2">
    <name type="scientific">Methylorubrum extorquens</name>
    <name type="common">Methylobacterium dichloromethanicum</name>
    <name type="synonym">Methylobacterium extorquens</name>
    <dbReference type="NCBI Taxonomy" id="408"/>
    <lineage>
        <taxon>Bacteria</taxon>
        <taxon>Pseudomonadati</taxon>
        <taxon>Pseudomonadota</taxon>
        <taxon>Alphaproteobacteria</taxon>
        <taxon>Hyphomicrobiales</taxon>
        <taxon>Methylobacteriaceae</taxon>
        <taxon>Methylorubrum</taxon>
    </lineage>
</organism>
<proteinExistence type="predicted"/>
<name>A0AAX3WS58_METEX</name>
<evidence type="ECO:0000313" key="1">
    <source>
        <dbReference type="EMBL" id="WHQ72929.1"/>
    </source>
</evidence>
<sequence length="179" mass="18819">MMEMVALLALIERCAPDAPLQALVTAARTASGFEPLVLATHQNGRILTVRAMSRPEAIALASEMKVAGQPVRLGLLGVDAREFDRRGLPLGEAFNSCTNLRVAGELLTKDTKALTPDLSRPTPSKPQGRDAVVRGIAADDAPPQAPVLGRPPAGPSQPRAWDVYGQAHANAALVYGGVQ</sequence>
<keyword evidence="1" id="KW-0614">Plasmid</keyword>
<evidence type="ECO:0000313" key="2">
    <source>
        <dbReference type="Proteomes" id="UP001223720"/>
    </source>
</evidence>
<accession>A0AAX3WS58</accession>
<dbReference type="AlphaFoldDB" id="A0AAX3WS58"/>
<dbReference type="RefSeq" id="WP_283536425.1">
    <property type="nucleotide sequence ID" value="NZ_CP073634.1"/>
</dbReference>
<protein>
    <recommendedName>
        <fullName evidence="3">Lytic transglycosylase domain-containing protein</fullName>
    </recommendedName>
</protein>
<geneLocation type="plasmid" evidence="1 2">
    <name>pME152</name>
</geneLocation>
<gene>
    <name evidence="1" type="ORF">KEC54_28090</name>
</gene>